<accession>W9UX19</accession>
<protein>
    <recommendedName>
        <fullName evidence="5">N-acetylneuraminate epimerase</fullName>
    </recommendedName>
</protein>
<dbReference type="InterPro" id="IPR037293">
    <property type="entry name" value="Gal_Oxidase_central_sf"/>
</dbReference>
<organism evidence="3 4">
    <name type="scientific">Nitrincola nitratireducens</name>
    <dbReference type="NCBI Taxonomy" id="1229521"/>
    <lineage>
        <taxon>Bacteria</taxon>
        <taxon>Pseudomonadati</taxon>
        <taxon>Pseudomonadota</taxon>
        <taxon>Gammaproteobacteria</taxon>
        <taxon>Oceanospirillales</taxon>
        <taxon>Oceanospirillaceae</taxon>
        <taxon>Nitrincola</taxon>
    </lineage>
</organism>
<comment type="caution">
    <text evidence="3">The sequence shown here is derived from an EMBL/GenBank/DDBJ whole genome shotgun (WGS) entry which is preliminary data.</text>
</comment>
<evidence type="ECO:0000256" key="2">
    <source>
        <dbReference type="ARBA" id="ARBA00022737"/>
    </source>
</evidence>
<sequence>MKSLKGILCLAAVVVGLFPSLGGASLRNETQTQFIEGPPMQVARMGHHIVQLPTGEVKVFGGHGSGFRSLDTAESISFESNEFSLQSMLYKHDDPAFARLANGHYLIMGGSRDWGIPSFSHAQIYNPFTDTYTPAGSMVRFRAGAGSTLLNNGQVLVAGAWWTHNTAHTYGEVYNPNTNTFSETNAFSVRRSHPIVLPLVDGRAVIFGGVTESGQHVDMPVEIYDPVSGLNSVYQQFMFPSEPGWHVVQDKRLHENQKLTDTEYLFYAWKRESNVYHYRLFTFDTESLAFEWVSTEVELPTSTVMSFSSQPVLSQNKQAAHVLVTLTEGDNAGSVALLSVDLHSGQVYLSERSIALGYSLGGVGVLGLQDNRIFVTGGTLDGSNFNPVNKTFFIEPMLLGSEPEEPEDPHKSRRRSKPIWLYILNN</sequence>
<dbReference type="OrthoDB" id="601499at2"/>
<dbReference type="RefSeq" id="WP_036508770.1">
    <property type="nucleotide sequence ID" value="NZ_AONB01000004.1"/>
</dbReference>
<dbReference type="InterPro" id="IPR015915">
    <property type="entry name" value="Kelch-typ_b-propeller"/>
</dbReference>
<dbReference type="Gene3D" id="2.130.10.80">
    <property type="entry name" value="Galactose oxidase/kelch, beta-propeller"/>
    <property type="match status" value="1"/>
</dbReference>
<reference evidence="3 4" key="2">
    <citation type="journal article" date="2015" name="Syst. Appl. Microbiol.">
        <title>Nitrincola nitratireducens sp. nov. isolated from a haloalkaline crater lake.</title>
        <authorList>
            <person name="Singh A."/>
            <person name="Vaidya B."/>
            <person name="Tanuku N.R."/>
            <person name="Pinnaka A.K."/>
        </authorList>
    </citation>
    <scope>NUCLEOTIDE SEQUENCE [LARGE SCALE GENOMIC DNA]</scope>
    <source>
        <strain evidence="3 4">AK23</strain>
    </source>
</reference>
<reference evidence="4" key="1">
    <citation type="submission" date="2012-11" db="EMBL/GenBank/DDBJ databases">
        <authorList>
            <person name="Singh A."/>
            <person name="Pinnaka A.K."/>
            <person name="Vaidya B."/>
        </authorList>
    </citation>
    <scope>NUCLEOTIDE SEQUENCE [LARGE SCALE GENOMIC DNA]</scope>
    <source>
        <strain evidence="4">AK23</strain>
    </source>
</reference>
<dbReference type="STRING" id="1229521.D791_01156"/>
<evidence type="ECO:0000313" key="4">
    <source>
        <dbReference type="Proteomes" id="UP000019464"/>
    </source>
</evidence>
<dbReference type="PANTHER" id="PTHR24412:SF497">
    <property type="entry name" value="KELCH-LIKE PROTEIN 18"/>
    <property type="match status" value="1"/>
</dbReference>
<evidence type="ECO:0000313" key="3">
    <source>
        <dbReference type="EMBL" id="EXJ11783.1"/>
    </source>
</evidence>
<dbReference type="PANTHER" id="PTHR24412">
    <property type="entry name" value="KELCH PROTEIN"/>
    <property type="match status" value="1"/>
</dbReference>
<dbReference type="AlphaFoldDB" id="W9UX19"/>
<proteinExistence type="predicted"/>
<keyword evidence="1" id="KW-0880">Kelch repeat</keyword>
<dbReference type="Gene3D" id="2.120.10.80">
    <property type="entry name" value="Kelch-type beta propeller"/>
    <property type="match status" value="1"/>
</dbReference>
<dbReference type="Proteomes" id="UP000019464">
    <property type="component" value="Unassembled WGS sequence"/>
</dbReference>
<dbReference type="EMBL" id="AONB01000004">
    <property type="protein sequence ID" value="EXJ11783.1"/>
    <property type="molecule type" value="Genomic_DNA"/>
</dbReference>
<evidence type="ECO:0008006" key="5">
    <source>
        <dbReference type="Google" id="ProtNLM"/>
    </source>
</evidence>
<gene>
    <name evidence="3" type="ORF">D791_01156</name>
</gene>
<name>W9UX19_9GAMM</name>
<dbReference type="SUPFAM" id="SSF117281">
    <property type="entry name" value="Kelch motif"/>
    <property type="match status" value="1"/>
</dbReference>
<keyword evidence="2" id="KW-0677">Repeat</keyword>
<evidence type="ECO:0000256" key="1">
    <source>
        <dbReference type="ARBA" id="ARBA00022441"/>
    </source>
</evidence>
<keyword evidence="4" id="KW-1185">Reference proteome</keyword>